<evidence type="ECO:0000313" key="4">
    <source>
        <dbReference type="Proteomes" id="UP001500827"/>
    </source>
</evidence>
<dbReference type="InterPro" id="IPR043426">
    <property type="entry name" value="MltB-like"/>
</dbReference>
<dbReference type="InterPro" id="IPR031304">
    <property type="entry name" value="SLT_2"/>
</dbReference>
<accession>A0ABP7KVB6</accession>
<dbReference type="PROSITE" id="PS51257">
    <property type="entry name" value="PROKAR_LIPOPROTEIN"/>
    <property type="match status" value="1"/>
</dbReference>
<feature type="chain" id="PRO_5046223756" evidence="1">
    <location>
        <begin position="19"/>
        <end position="357"/>
    </location>
</feature>
<reference evidence="4" key="1">
    <citation type="journal article" date="2019" name="Int. J. Syst. Evol. Microbiol.">
        <title>The Global Catalogue of Microorganisms (GCM) 10K type strain sequencing project: providing services to taxonomists for standard genome sequencing and annotation.</title>
        <authorList>
            <consortium name="The Broad Institute Genomics Platform"/>
            <consortium name="The Broad Institute Genome Sequencing Center for Infectious Disease"/>
            <person name="Wu L."/>
            <person name="Ma J."/>
        </authorList>
    </citation>
    <scope>NUCLEOTIDE SEQUENCE [LARGE SCALE GENOMIC DNA]</scope>
    <source>
        <strain evidence="4">JCM 17543</strain>
    </source>
</reference>
<dbReference type="Pfam" id="PF13406">
    <property type="entry name" value="SLT_2"/>
    <property type="match status" value="1"/>
</dbReference>
<protein>
    <submittedName>
        <fullName evidence="3">Lytic murein transglycosylase</fullName>
    </submittedName>
</protein>
<dbReference type="InterPro" id="IPR023346">
    <property type="entry name" value="Lysozyme-like_dom_sf"/>
</dbReference>
<evidence type="ECO:0000256" key="1">
    <source>
        <dbReference type="SAM" id="SignalP"/>
    </source>
</evidence>
<feature type="domain" description="Transglycosylase SLT" evidence="2">
    <location>
        <begin position="50"/>
        <end position="352"/>
    </location>
</feature>
<name>A0ABP7KVB6_9SPHN</name>
<dbReference type="PANTHER" id="PTHR30163">
    <property type="entry name" value="MEMBRANE-BOUND LYTIC MUREIN TRANSGLYCOSYLASE B"/>
    <property type="match status" value="1"/>
</dbReference>
<proteinExistence type="predicted"/>
<comment type="caution">
    <text evidence="3">The sequence shown here is derived from an EMBL/GenBank/DDBJ whole genome shotgun (WGS) entry which is preliminary data.</text>
</comment>
<evidence type="ECO:0000313" key="3">
    <source>
        <dbReference type="EMBL" id="GAA3888117.1"/>
    </source>
</evidence>
<dbReference type="SUPFAM" id="SSF53955">
    <property type="entry name" value="Lysozyme-like"/>
    <property type="match status" value="1"/>
</dbReference>
<evidence type="ECO:0000259" key="2">
    <source>
        <dbReference type="Pfam" id="PF13406"/>
    </source>
</evidence>
<dbReference type="Gene3D" id="1.10.530.10">
    <property type="match status" value="1"/>
</dbReference>
<organism evidence="3 4">
    <name type="scientific">Sphingomonas limnosediminicola</name>
    <dbReference type="NCBI Taxonomy" id="940133"/>
    <lineage>
        <taxon>Bacteria</taxon>
        <taxon>Pseudomonadati</taxon>
        <taxon>Pseudomonadota</taxon>
        <taxon>Alphaproteobacteria</taxon>
        <taxon>Sphingomonadales</taxon>
        <taxon>Sphingomonadaceae</taxon>
        <taxon>Sphingomonas</taxon>
    </lineage>
</organism>
<dbReference type="Proteomes" id="UP001500827">
    <property type="component" value="Unassembled WGS sequence"/>
</dbReference>
<dbReference type="Gene3D" id="1.10.8.350">
    <property type="entry name" value="Bacterial muramidase"/>
    <property type="match status" value="1"/>
</dbReference>
<keyword evidence="1" id="KW-0732">Signal</keyword>
<feature type="signal peptide" evidence="1">
    <location>
        <begin position="1"/>
        <end position="18"/>
    </location>
</feature>
<dbReference type="EMBL" id="BAABBM010000001">
    <property type="protein sequence ID" value="GAA3888117.1"/>
    <property type="molecule type" value="Genomic_DNA"/>
</dbReference>
<gene>
    <name evidence="3" type="ORF">GCM10022276_04030</name>
</gene>
<dbReference type="PANTHER" id="PTHR30163:SF8">
    <property type="entry name" value="LYTIC MUREIN TRANSGLYCOSYLASE"/>
    <property type="match status" value="1"/>
</dbReference>
<sequence>MRASGSWIVVALAGSCLAASSEAPAQFAQTYGQPSYAVTPSSPWQNYKLRLAALARQAGVREATIQQNVPGLSVNDRVIELERAEPIARTSNGVVGALSPYLRAHVTPTLINRGRANYSNLYGGLRQIEARYGVEAPVLLAIYGHETSYGLVTGSTDLLQALASLGYYGRRREFFETEFVSALKLMDQGVPRWRLKGSWAGATGFPQFMPSVALRLRADGDGDGYANIWSDELDGLASIANYLRDAGWKPNVHWGIPVRTPAGLNRAALRTTVTAQRCPQVYRRHTRWLTVREWRSLGVVSIGRSLPDNEMASLIEPDGQDATAYLLTTNYRAILDYNCSNFYAISVGVLADAIAQR</sequence>
<keyword evidence="4" id="KW-1185">Reference proteome</keyword>